<comment type="caution">
    <text evidence="2">The sequence shown here is derived from an EMBL/GenBank/DDBJ whole genome shotgun (WGS) entry which is preliminary data.</text>
</comment>
<evidence type="ECO:0000256" key="1">
    <source>
        <dbReference type="SAM" id="MobiDB-lite"/>
    </source>
</evidence>
<reference evidence="3" key="1">
    <citation type="journal article" date="2019" name="Int. J. Syst. Evol. Microbiol.">
        <title>The Global Catalogue of Microorganisms (GCM) 10K type strain sequencing project: providing services to taxonomists for standard genome sequencing and annotation.</title>
        <authorList>
            <consortium name="The Broad Institute Genomics Platform"/>
            <consortium name="The Broad Institute Genome Sequencing Center for Infectious Disease"/>
            <person name="Wu L."/>
            <person name="Ma J."/>
        </authorList>
    </citation>
    <scope>NUCLEOTIDE SEQUENCE [LARGE SCALE GENOMIC DNA]</scope>
    <source>
        <strain evidence="3">CCUG 38813</strain>
    </source>
</reference>
<organism evidence="2 3">
    <name type="scientific">Massilia jejuensis</name>
    <dbReference type="NCBI Taxonomy" id="648894"/>
    <lineage>
        <taxon>Bacteria</taxon>
        <taxon>Pseudomonadati</taxon>
        <taxon>Pseudomonadota</taxon>
        <taxon>Betaproteobacteria</taxon>
        <taxon>Burkholderiales</taxon>
        <taxon>Oxalobacteraceae</taxon>
        <taxon>Telluria group</taxon>
        <taxon>Massilia</taxon>
    </lineage>
</organism>
<feature type="region of interest" description="Disordered" evidence="1">
    <location>
        <begin position="550"/>
        <end position="590"/>
    </location>
</feature>
<accession>A0ABW0PEI7</accession>
<gene>
    <name evidence="2" type="ORF">ACFPOU_08020</name>
</gene>
<name>A0ABW0PEI7_9BURK</name>
<feature type="compositionally biased region" description="Basic and acidic residues" evidence="1">
    <location>
        <begin position="566"/>
        <end position="575"/>
    </location>
</feature>
<dbReference type="RefSeq" id="WP_379719274.1">
    <property type="nucleotide sequence ID" value="NZ_JBHSMS010000026.1"/>
</dbReference>
<protein>
    <submittedName>
        <fullName evidence="2">Uncharacterized protein</fullName>
    </submittedName>
</protein>
<sequence length="590" mass="65897">MAKKVFQLTGGAFPMFAWRLPQEIAAYKQPKQQAQQWIHVINGFSQKGIKQSEIVDSNVIEWLQDQGKRQVTREELAEVASFALPSIKEARLTGSNTHYRDYSFAEAGEDYNESLFYFPTVDEDLADRIADLDDRIAALNFDFEELGRDPDAVFRLDARRSTLMEKQDGVAAGVTLSTHFSSSLQAMCPDARADFAHMRWSVKVINGVSTLFVHELQSDWAQKGRANDWKGVYKRAPLVTETEHWTNFLLRRAMLVAVEQGCAQLTWISGSSMANGGRFGNPGLDEFYMKIVPSLAKKLAKPFQSELHLADFELKGQTRRMAVMPVTELMREKFTMNAPVYSHARVIEQASFDPIRAAQLEKALQLRADTSLGDDVRMRVSIVREIMSAHEEQRPAAELVGRTARIAFNAADPVAALDHEGFHLVLDHHFSAREREDVQRQFAYGAPLLVRTVRLLLSHGEHDAAKQAMASWEEAAAHAYALWRKGQMPLSRIENLAMSIEAKAGASRILSKVFPKAQDLVKSVCSWIRGNAVSPTDFLAKIVRAHKEGLAESGHAAPAGGPESAQESRQHRDDAADQAAQADPQELVFN</sequence>
<dbReference type="EMBL" id="JBHSMS010000026">
    <property type="protein sequence ID" value="MFC5511071.1"/>
    <property type="molecule type" value="Genomic_DNA"/>
</dbReference>
<dbReference type="Proteomes" id="UP001596031">
    <property type="component" value="Unassembled WGS sequence"/>
</dbReference>
<evidence type="ECO:0000313" key="2">
    <source>
        <dbReference type="EMBL" id="MFC5511071.1"/>
    </source>
</evidence>
<keyword evidence="3" id="KW-1185">Reference proteome</keyword>
<evidence type="ECO:0000313" key="3">
    <source>
        <dbReference type="Proteomes" id="UP001596031"/>
    </source>
</evidence>
<proteinExistence type="predicted"/>